<accession>A0A4R9ILA8</accession>
<dbReference type="Gene3D" id="1.10.10.10">
    <property type="entry name" value="Winged helix-like DNA-binding domain superfamily/Winged helix DNA-binding domain"/>
    <property type="match status" value="1"/>
</dbReference>
<keyword evidence="8" id="KW-1185">Reference proteome</keyword>
<evidence type="ECO:0000313" key="7">
    <source>
        <dbReference type="Proteomes" id="UP000297394"/>
    </source>
</evidence>
<gene>
    <name evidence="5" type="ORF">EHQ23_09940</name>
    <name evidence="6" type="ORF">EHQ26_11540</name>
</gene>
<dbReference type="Proteomes" id="UP000297918">
    <property type="component" value="Unassembled WGS sequence"/>
</dbReference>
<dbReference type="InterPro" id="IPR036390">
    <property type="entry name" value="WH_DNA-bd_sf"/>
</dbReference>
<proteinExistence type="predicted"/>
<dbReference type="GO" id="GO:0003700">
    <property type="term" value="F:DNA-binding transcription factor activity"/>
    <property type="evidence" value="ECO:0007669"/>
    <property type="project" value="InterPro"/>
</dbReference>
<reference evidence="7 8" key="2">
    <citation type="journal article" date="2019" name="PLoS Negl. Trop. Dis.">
        <title>Revisiting the worldwide diversity of Leptospira species in the environment.</title>
        <authorList>
            <person name="Vincent A.T."/>
            <person name="Schiettekatte O."/>
            <person name="Bourhy P."/>
            <person name="Veyrier F.J."/>
            <person name="Picardeau M."/>
        </authorList>
    </citation>
    <scope>NUCLEOTIDE SEQUENCE [LARGE SCALE GENOMIC DNA]</scope>
    <source>
        <strain evidence="5 7">201800280</strain>
        <strain evidence="8">201800281</strain>
    </source>
</reference>
<dbReference type="InterPro" id="IPR000835">
    <property type="entry name" value="HTH_MarR-typ"/>
</dbReference>
<evidence type="ECO:0000259" key="4">
    <source>
        <dbReference type="PROSITE" id="PS50995"/>
    </source>
</evidence>
<evidence type="ECO:0000313" key="5">
    <source>
        <dbReference type="EMBL" id="TGK84995.1"/>
    </source>
</evidence>
<keyword evidence="2" id="KW-0238">DNA-binding</keyword>
<reference evidence="6" key="1">
    <citation type="submission" date="2018-10" db="EMBL/GenBank/DDBJ databases">
        <authorList>
            <person name="Vincent A.T."/>
            <person name="Schiettekatte O."/>
            <person name="Bourhy P."/>
            <person name="Veyrier F.J."/>
            <person name="Picardeau M."/>
        </authorList>
    </citation>
    <scope>NUCLEOTIDE SEQUENCE</scope>
    <source>
        <strain evidence="6">201800281</strain>
    </source>
</reference>
<evidence type="ECO:0000256" key="2">
    <source>
        <dbReference type="ARBA" id="ARBA00023125"/>
    </source>
</evidence>
<dbReference type="SUPFAM" id="SSF46785">
    <property type="entry name" value="Winged helix' DNA-binding domain"/>
    <property type="match status" value="1"/>
</dbReference>
<organism evidence="5 7">
    <name type="scientific">Leptospira bourretii</name>
    <dbReference type="NCBI Taxonomy" id="2484962"/>
    <lineage>
        <taxon>Bacteria</taxon>
        <taxon>Pseudomonadati</taxon>
        <taxon>Spirochaetota</taxon>
        <taxon>Spirochaetia</taxon>
        <taxon>Leptospirales</taxon>
        <taxon>Leptospiraceae</taxon>
        <taxon>Leptospira</taxon>
    </lineage>
</organism>
<dbReference type="PROSITE" id="PS50995">
    <property type="entry name" value="HTH_MARR_2"/>
    <property type="match status" value="1"/>
</dbReference>
<protein>
    <submittedName>
        <fullName evidence="5">MarR family transcriptional regulator</fullName>
    </submittedName>
</protein>
<dbReference type="GO" id="GO:0003677">
    <property type="term" value="F:DNA binding"/>
    <property type="evidence" value="ECO:0007669"/>
    <property type="project" value="UniProtKB-KW"/>
</dbReference>
<comment type="caution">
    <text evidence="5">The sequence shown here is derived from an EMBL/GenBank/DDBJ whole genome shotgun (WGS) entry which is preliminary data.</text>
</comment>
<feature type="domain" description="HTH marR-type" evidence="4">
    <location>
        <begin position="1"/>
        <end position="146"/>
    </location>
</feature>
<dbReference type="InterPro" id="IPR036388">
    <property type="entry name" value="WH-like_DNA-bd_sf"/>
</dbReference>
<keyword evidence="3" id="KW-0804">Transcription</keyword>
<name>A0A4R9ILA8_9LEPT</name>
<evidence type="ECO:0000313" key="8">
    <source>
        <dbReference type="Proteomes" id="UP000297918"/>
    </source>
</evidence>
<dbReference type="AlphaFoldDB" id="A0A4R9ILA8"/>
<keyword evidence="1" id="KW-0805">Transcription regulation</keyword>
<dbReference type="EMBL" id="RQFM01000022">
    <property type="protein sequence ID" value="TGK84995.1"/>
    <property type="molecule type" value="Genomic_DNA"/>
</dbReference>
<sequence>MEPMETSNFKITTRKYFETALNMHEAIAKKAGLSGTDHKYLGYLIENGEMSAGELAKISGLTTGAITGVIDRLEKNKLVKRKFLQADRRKVMIVPNLEKANQLFAPIFKKLQKDTDLLISSFTSRDLEVVHRYFESAIGIMERISKNLQGKNEL</sequence>
<evidence type="ECO:0000256" key="1">
    <source>
        <dbReference type="ARBA" id="ARBA00023015"/>
    </source>
</evidence>
<evidence type="ECO:0000256" key="3">
    <source>
        <dbReference type="ARBA" id="ARBA00023163"/>
    </source>
</evidence>
<dbReference type="PANTHER" id="PTHR42756">
    <property type="entry name" value="TRANSCRIPTIONAL REGULATOR, MARR"/>
    <property type="match status" value="1"/>
</dbReference>
<evidence type="ECO:0000313" key="6">
    <source>
        <dbReference type="EMBL" id="TGK90760.1"/>
    </source>
</evidence>
<dbReference type="EMBL" id="RQFL01000024">
    <property type="protein sequence ID" value="TGK90760.1"/>
    <property type="molecule type" value="Genomic_DNA"/>
</dbReference>
<dbReference type="Proteomes" id="UP000297394">
    <property type="component" value="Unassembled WGS sequence"/>
</dbReference>
<dbReference type="OrthoDB" id="162531at2"/>
<dbReference type="PANTHER" id="PTHR42756:SF1">
    <property type="entry name" value="TRANSCRIPTIONAL REPRESSOR OF EMRAB OPERON"/>
    <property type="match status" value="1"/>
</dbReference>
<dbReference type="SMART" id="SM00347">
    <property type="entry name" value="HTH_MARR"/>
    <property type="match status" value="1"/>
</dbReference>
<dbReference type="Pfam" id="PF12802">
    <property type="entry name" value="MarR_2"/>
    <property type="match status" value="1"/>
</dbReference>